<dbReference type="Gene3D" id="1.20.1250.20">
    <property type="entry name" value="MFS general substrate transporter like domains"/>
    <property type="match status" value="1"/>
</dbReference>
<dbReference type="PANTHER" id="PTHR43683">
    <property type="entry name" value="MULTIDRUG EFFLUX PROTEIN YFMO"/>
    <property type="match status" value="1"/>
</dbReference>
<keyword evidence="3 6" id="KW-0812">Transmembrane</keyword>
<evidence type="ECO:0000259" key="7">
    <source>
        <dbReference type="PROSITE" id="PS50850"/>
    </source>
</evidence>
<dbReference type="InterPro" id="IPR036259">
    <property type="entry name" value="MFS_trans_sf"/>
</dbReference>
<dbReference type="InterPro" id="IPR053200">
    <property type="entry name" value="YfmO-like"/>
</dbReference>
<evidence type="ECO:0000256" key="6">
    <source>
        <dbReference type="SAM" id="Phobius"/>
    </source>
</evidence>
<evidence type="ECO:0000313" key="9">
    <source>
        <dbReference type="Proteomes" id="UP000593802"/>
    </source>
</evidence>
<evidence type="ECO:0000256" key="4">
    <source>
        <dbReference type="ARBA" id="ARBA00022989"/>
    </source>
</evidence>
<sequence length="388" mass="41470">MGQSSIDEKQASRAILTTCLAALFGFMGIGVVDPILPVIAEQIGATPWQVEMLFTSYIFMMAIIMIPSGILSAKFGSKRFMVLGLGLVTLFALACALSSSITQLAVLRAGWGMGNAMFFATSMSILIGMSTNLEKSMGYYEAALGVGMSVGPLLGGLLGYFGWRMPFFATSVFMLIAFLMTIAYVKEPKETAKRDYGMKDFIAALSYRPFLNVALTAMFYYYSFFTVLAYSPIFLKLGAIQLGLIFFAWGICLGFGSTKLAHGMINRYGAASVSRIGLVLMAVALLLILVIPSNVFRIAVIIASGLASGINNTTFSTLAIEVSNAQRSIASGAYNFVRWLGAAIAPVLAGFVERLFGTAPYAISLVLVLIGVILCSIGIARSSHSSHA</sequence>
<dbReference type="PRINTS" id="PR01035">
    <property type="entry name" value="TCRTETA"/>
</dbReference>
<keyword evidence="5 6" id="KW-0472">Membrane</keyword>
<evidence type="ECO:0000256" key="5">
    <source>
        <dbReference type="ARBA" id="ARBA00023136"/>
    </source>
</evidence>
<feature type="transmembrane region" description="Helical" evidence="6">
    <location>
        <begin position="167"/>
        <end position="185"/>
    </location>
</feature>
<dbReference type="GO" id="GO:0022857">
    <property type="term" value="F:transmembrane transporter activity"/>
    <property type="evidence" value="ECO:0007669"/>
    <property type="project" value="InterPro"/>
</dbReference>
<gene>
    <name evidence="8" type="ORF">skT53_16250</name>
</gene>
<dbReference type="InterPro" id="IPR020846">
    <property type="entry name" value="MFS_dom"/>
</dbReference>
<feature type="transmembrane region" description="Helical" evidence="6">
    <location>
        <begin position="139"/>
        <end position="161"/>
    </location>
</feature>
<evidence type="ECO:0000256" key="3">
    <source>
        <dbReference type="ARBA" id="ARBA00022692"/>
    </source>
</evidence>
<dbReference type="InterPro" id="IPR001958">
    <property type="entry name" value="Tet-R_TetA/multi-R_MdtG-like"/>
</dbReference>
<feature type="transmembrane region" description="Helical" evidence="6">
    <location>
        <begin position="332"/>
        <end position="352"/>
    </location>
</feature>
<reference evidence="8 9" key="1">
    <citation type="submission" date="2020-08" db="EMBL/GenBank/DDBJ databases">
        <title>Complete Genome Sequence of Effusibacillus dendaii Strain skT53, Isolated from Farmland soil.</title>
        <authorList>
            <person name="Konishi T."/>
            <person name="Kawasaki H."/>
        </authorList>
    </citation>
    <scope>NUCLEOTIDE SEQUENCE [LARGE SCALE GENOMIC DNA]</scope>
    <source>
        <strain evidence="9">skT53</strain>
    </source>
</reference>
<keyword evidence="9" id="KW-1185">Reference proteome</keyword>
<feature type="transmembrane region" description="Helical" evidence="6">
    <location>
        <begin position="234"/>
        <end position="256"/>
    </location>
</feature>
<dbReference type="PANTHER" id="PTHR43683:SF1">
    <property type="entry name" value="MULTIDRUG EFFLUX PROTEIN YFMO"/>
    <property type="match status" value="1"/>
</dbReference>
<keyword evidence="2" id="KW-0813">Transport</keyword>
<feature type="transmembrane region" description="Helical" evidence="6">
    <location>
        <begin position="268"/>
        <end position="292"/>
    </location>
</feature>
<dbReference type="KEGG" id="eff:skT53_16250"/>
<evidence type="ECO:0000256" key="2">
    <source>
        <dbReference type="ARBA" id="ARBA00022448"/>
    </source>
</evidence>
<feature type="transmembrane region" description="Helical" evidence="6">
    <location>
        <begin position="12"/>
        <end position="32"/>
    </location>
</feature>
<name>A0A7I8DDP0_9BACL</name>
<feature type="transmembrane region" description="Helical" evidence="6">
    <location>
        <begin position="80"/>
        <end position="99"/>
    </location>
</feature>
<evidence type="ECO:0000313" key="8">
    <source>
        <dbReference type="EMBL" id="BCJ86640.1"/>
    </source>
</evidence>
<dbReference type="Pfam" id="PF07690">
    <property type="entry name" value="MFS_1"/>
    <property type="match status" value="1"/>
</dbReference>
<protein>
    <submittedName>
        <fullName evidence="8">Multidrug resistance protein</fullName>
    </submittedName>
</protein>
<dbReference type="InterPro" id="IPR011701">
    <property type="entry name" value="MFS"/>
</dbReference>
<comment type="subcellular location">
    <subcellularLocation>
        <location evidence="1">Cell membrane</location>
        <topology evidence="1">Multi-pass membrane protein</topology>
    </subcellularLocation>
</comment>
<dbReference type="RefSeq" id="WP_200760626.1">
    <property type="nucleotide sequence ID" value="NZ_AP023366.1"/>
</dbReference>
<feature type="transmembrane region" description="Helical" evidence="6">
    <location>
        <begin position="52"/>
        <end position="73"/>
    </location>
</feature>
<feature type="transmembrane region" description="Helical" evidence="6">
    <location>
        <begin position="358"/>
        <end position="380"/>
    </location>
</feature>
<dbReference type="GO" id="GO:0005886">
    <property type="term" value="C:plasma membrane"/>
    <property type="evidence" value="ECO:0007669"/>
    <property type="project" value="UniProtKB-SubCell"/>
</dbReference>
<dbReference type="AlphaFoldDB" id="A0A7I8DDP0"/>
<evidence type="ECO:0000256" key="1">
    <source>
        <dbReference type="ARBA" id="ARBA00004651"/>
    </source>
</evidence>
<feature type="domain" description="Major facilitator superfamily (MFS) profile" evidence="7">
    <location>
        <begin position="14"/>
        <end position="383"/>
    </location>
</feature>
<dbReference type="SUPFAM" id="SSF103473">
    <property type="entry name" value="MFS general substrate transporter"/>
    <property type="match status" value="1"/>
</dbReference>
<dbReference type="Proteomes" id="UP000593802">
    <property type="component" value="Chromosome"/>
</dbReference>
<dbReference type="PROSITE" id="PS50850">
    <property type="entry name" value="MFS"/>
    <property type="match status" value="1"/>
</dbReference>
<feature type="transmembrane region" description="Helical" evidence="6">
    <location>
        <begin position="298"/>
        <end position="320"/>
    </location>
</feature>
<organism evidence="8 9">
    <name type="scientific">Effusibacillus dendaii</name>
    <dbReference type="NCBI Taxonomy" id="2743772"/>
    <lineage>
        <taxon>Bacteria</taxon>
        <taxon>Bacillati</taxon>
        <taxon>Bacillota</taxon>
        <taxon>Bacilli</taxon>
        <taxon>Bacillales</taxon>
        <taxon>Alicyclobacillaceae</taxon>
        <taxon>Effusibacillus</taxon>
    </lineage>
</organism>
<keyword evidence="4 6" id="KW-1133">Transmembrane helix</keyword>
<feature type="transmembrane region" description="Helical" evidence="6">
    <location>
        <begin position="105"/>
        <end position="127"/>
    </location>
</feature>
<feature type="transmembrane region" description="Helical" evidence="6">
    <location>
        <begin position="205"/>
        <end position="222"/>
    </location>
</feature>
<accession>A0A7I8DDP0</accession>
<proteinExistence type="predicted"/>
<dbReference type="EMBL" id="AP023366">
    <property type="protein sequence ID" value="BCJ86640.1"/>
    <property type="molecule type" value="Genomic_DNA"/>
</dbReference>
<dbReference type="CDD" id="cd17474">
    <property type="entry name" value="MFS_YfmO_like"/>
    <property type="match status" value="1"/>
</dbReference>